<name>A0ABT6XDQ7_9GAMM</name>
<feature type="chain" id="PRO_5046587382" evidence="1">
    <location>
        <begin position="22"/>
        <end position="239"/>
    </location>
</feature>
<organism evidence="2 3">
    <name type="scientific">Lysobacter stagni</name>
    <dbReference type="NCBI Taxonomy" id="3045172"/>
    <lineage>
        <taxon>Bacteria</taxon>
        <taxon>Pseudomonadati</taxon>
        <taxon>Pseudomonadota</taxon>
        <taxon>Gammaproteobacteria</taxon>
        <taxon>Lysobacterales</taxon>
        <taxon>Lysobacteraceae</taxon>
        <taxon>Lysobacter</taxon>
    </lineage>
</organism>
<dbReference type="EMBL" id="JASGBI010000001">
    <property type="protein sequence ID" value="MDI9238174.1"/>
    <property type="molecule type" value="Genomic_DNA"/>
</dbReference>
<comment type="caution">
    <text evidence="2">The sequence shown here is derived from an EMBL/GenBank/DDBJ whole genome shotgun (WGS) entry which is preliminary data.</text>
</comment>
<protein>
    <submittedName>
        <fullName evidence="2">SIMPL domain-containing protein</fullName>
    </submittedName>
</protein>
<accession>A0ABT6XDQ7</accession>
<keyword evidence="3" id="KW-1185">Reference proteome</keyword>
<dbReference type="PANTHER" id="PTHR34387:SF1">
    <property type="entry name" value="PERIPLASMIC IMMUNOGENIC PROTEIN"/>
    <property type="match status" value="1"/>
</dbReference>
<dbReference type="Gene3D" id="3.30.70.2970">
    <property type="entry name" value="Protein of unknown function (DUF541), domain 2"/>
    <property type="match status" value="1"/>
</dbReference>
<dbReference type="Proteomes" id="UP001321580">
    <property type="component" value="Unassembled WGS sequence"/>
</dbReference>
<evidence type="ECO:0000313" key="2">
    <source>
        <dbReference type="EMBL" id="MDI9238174.1"/>
    </source>
</evidence>
<proteinExistence type="predicted"/>
<evidence type="ECO:0000313" key="3">
    <source>
        <dbReference type="Proteomes" id="UP001321580"/>
    </source>
</evidence>
<dbReference type="InterPro" id="IPR052022">
    <property type="entry name" value="26kDa_periplasmic_antigen"/>
</dbReference>
<gene>
    <name evidence="2" type="ORF">QLQ15_04530</name>
</gene>
<evidence type="ECO:0000256" key="1">
    <source>
        <dbReference type="SAM" id="SignalP"/>
    </source>
</evidence>
<keyword evidence="1" id="KW-0732">Signal</keyword>
<sequence>MRSMHSLAFAVALLVPVTSVAGTPLPDGPHVIASGEGKVSARPDSARVSFDFLQRDARPLVAKQKVDVAVNALLEGLSRYAIQDKDIRASDLSTGEDVDFDDNGRRVSRGFVAERKVTVVLNDLTRLNEFLDFGLGAGATGIANVSFESTREKALREEARLQAIAVARQQAADLATAFGGKLGPVYSINSQGSNVEYQYNATTLDRVQVTGTRMGSSGRYLQSDVEYRESVRAVFDLQR</sequence>
<reference evidence="2 3" key="1">
    <citation type="submission" date="2023-05" db="EMBL/GenBank/DDBJ databases">
        <title>Lysobacter sp. strain LF1 Genome sequencing and assembly.</title>
        <authorList>
            <person name="Jung Y."/>
        </authorList>
    </citation>
    <scope>NUCLEOTIDE SEQUENCE [LARGE SCALE GENOMIC DNA]</scope>
    <source>
        <strain evidence="2 3">LF1</strain>
    </source>
</reference>
<dbReference type="InterPro" id="IPR007497">
    <property type="entry name" value="SIMPL/DUF541"/>
</dbReference>
<feature type="signal peptide" evidence="1">
    <location>
        <begin position="1"/>
        <end position="21"/>
    </location>
</feature>
<dbReference type="Pfam" id="PF04402">
    <property type="entry name" value="SIMPL"/>
    <property type="match status" value="1"/>
</dbReference>
<dbReference type="PANTHER" id="PTHR34387">
    <property type="entry name" value="SLR1258 PROTEIN"/>
    <property type="match status" value="1"/>
</dbReference>
<dbReference type="RefSeq" id="WP_283211656.1">
    <property type="nucleotide sequence ID" value="NZ_JASGBI010000001.1"/>
</dbReference>
<dbReference type="Gene3D" id="3.30.110.170">
    <property type="entry name" value="Protein of unknown function (DUF541), domain 1"/>
    <property type="match status" value="1"/>
</dbReference>